<reference evidence="1 2" key="1">
    <citation type="journal article" date="2021" name="J. Hered.">
        <title>A chromosome-level genome assembly of the parasitoid wasp, Cotesia glomerata (Hymenoptera: Braconidae).</title>
        <authorList>
            <person name="Pinto B.J."/>
            <person name="Weis J.J."/>
            <person name="Gamble T."/>
            <person name="Ode P.J."/>
            <person name="Paul R."/>
            <person name="Zaspel J.M."/>
        </authorList>
    </citation>
    <scope>NUCLEOTIDE SEQUENCE [LARGE SCALE GENOMIC DNA]</scope>
    <source>
        <strain evidence="1">CgM1</strain>
    </source>
</reference>
<accession>A0AAV7I5Z5</accession>
<dbReference type="AlphaFoldDB" id="A0AAV7I5Z5"/>
<dbReference type="EMBL" id="JAHXZJ010002237">
    <property type="protein sequence ID" value="KAH0546247.1"/>
    <property type="molecule type" value="Genomic_DNA"/>
</dbReference>
<organism evidence="1 2">
    <name type="scientific">Cotesia glomerata</name>
    <name type="common">Lepidopteran parasitic wasp</name>
    <name type="synonym">Apanteles glomeratus</name>
    <dbReference type="NCBI Taxonomy" id="32391"/>
    <lineage>
        <taxon>Eukaryota</taxon>
        <taxon>Metazoa</taxon>
        <taxon>Ecdysozoa</taxon>
        <taxon>Arthropoda</taxon>
        <taxon>Hexapoda</taxon>
        <taxon>Insecta</taxon>
        <taxon>Pterygota</taxon>
        <taxon>Neoptera</taxon>
        <taxon>Endopterygota</taxon>
        <taxon>Hymenoptera</taxon>
        <taxon>Apocrita</taxon>
        <taxon>Ichneumonoidea</taxon>
        <taxon>Braconidae</taxon>
        <taxon>Microgastrinae</taxon>
        <taxon>Cotesia</taxon>
    </lineage>
</organism>
<comment type="caution">
    <text evidence="1">The sequence shown here is derived from an EMBL/GenBank/DDBJ whole genome shotgun (WGS) entry which is preliminary data.</text>
</comment>
<gene>
    <name evidence="1" type="ORF">KQX54_007503</name>
</gene>
<evidence type="ECO:0000313" key="1">
    <source>
        <dbReference type="EMBL" id="KAH0546247.1"/>
    </source>
</evidence>
<name>A0AAV7I5Z5_COTGL</name>
<protein>
    <submittedName>
        <fullName evidence="1">Uncharacterized protein</fullName>
    </submittedName>
</protein>
<proteinExistence type="predicted"/>
<keyword evidence="2" id="KW-1185">Reference proteome</keyword>
<dbReference type="Proteomes" id="UP000826195">
    <property type="component" value="Unassembled WGS sequence"/>
</dbReference>
<evidence type="ECO:0000313" key="2">
    <source>
        <dbReference type="Proteomes" id="UP000826195"/>
    </source>
</evidence>
<sequence>MHVCGQSTIKGKAIILMVFASNGCSVSLPVQTSKKQSGTPHRYSSIGSALQSRAAVANHSELHRGITDGFRPEGSEVNIAVNLCYDCICSLGYEVPWHEPLDINCRCYWQLRSEIPDSFTDAFTVLFVPGHISRSKSTLYSPRYLVCTRYNTADSLVSDSDSLGSSLQRPFISS</sequence>